<sequence length="191" mass="21719">MKLKSEALRKKILATATTLMIEDGIEGTSTVKVAKQLEMAQSNVYSYYKSREDLLLAVFTYHQQLMVASLMPLLDESAAPIQQFETLFSGLIQFAKVHYDSIRIIMLFRNQPNWRQKLPTINDDAFFIRAFKLLRDYQAAKIVKPVPVDFLVEGAFSIVVNYVTALHAGELTEDKLTVQDVISLIEDLMLV</sequence>
<dbReference type="EMBL" id="CP014924">
    <property type="protein sequence ID" value="ANZ66446.1"/>
    <property type="molecule type" value="Genomic_DNA"/>
</dbReference>
<keyword evidence="5" id="KW-1185">Reference proteome</keyword>
<evidence type="ECO:0000313" key="5">
    <source>
        <dbReference type="Proteomes" id="UP000093267"/>
    </source>
</evidence>
<gene>
    <name evidence="4" type="ORF">AYR63_04390</name>
</gene>
<dbReference type="GO" id="GO:0003677">
    <property type="term" value="F:DNA binding"/>
    <property type="evidence" value="ECO:0007669"/>
    <property type="project" value="UniProtKB-UniRule"/>
</dbReference>
<dbReference type="PROSITE" id="PS50977">
    <property type="entry name" value="HTH_TETR_2"/>
    <property type="match status" value="1"/>
</dbReference>
<evidence type="ECO:0000256" key="2">
    <source>
        <dbReference type="PROSITE-ProRule" id="PRU00335"/>
    </source>
</evidence>
<evidence type="ECO:0000256" key="1">
    <source>
        <dbReference type="ARBA" id="ARBA00023125"/>
    </source>
</evidence>
<dbReference type="InterPro" id="IPR009057">
    <property type="entry name" value="Homeodomain-like_sf"/>
</dbReference>
<dbReference type="PRINTS" id="PR00455">
    <property type="entry name" value="HTHTETR"/>
</dbReference>
<feature type="domain" description="HTH tetR-type" evidence="3">
    <location>
        <begin position="6"/>
        <end position="66"/>
    </location>
</feature>
<dbReference type="GO" id="GO:0006355">
    <property type="term" value="P:regulation of DNA-templated transcription"/>
    <property type="evidence" value="ECO:0007669"/>
    <property type="project" value="UniProtKB-ARBA"/>
</dbReference>
<name>A0A1B2IWJ4_9LACO</name>
<reference evidence="4 5" key="1">
    <citation type="submission" date="2016-03" db="EMBL/GenBank/DDBJ databases">
        <title>Pediococcus and Lactobacillus from brewery environment - whole genome sequencing and assembly.</title>
        <authorList>
            <person name="Behr J."/>
            <person name="Geissler A.J."/>
            <person name="Vogel R.F."/>
        </authorList>
    </citation>
    <scope>NUCLEOTIDE SEQUENCE [LARGE SCALE GENOMIC DNA]</scope>
    <source>
        <strain evidence="4 5">TMW 1.1995</strain>
    </source>
</reference>
<dbReference type="InterPro" id="IPR050109">
    <property type="entry name" value="HTH-type_TetR-like_transc_reg"/>
</dbReference>
<dbReference type="AlphaFoldDB" id="A0A1B2IWJ4"/>
<dbReference type="Proteomes" id="UP000093267">
    <property type="component" value="Chromosome"/>
</dbReference>
<dbReference type="SUPFAM" id="SSF46689">
    <property type="entry name" value="Homeodomain-like"/>
    <property type="match status" value="1"/>
</dbReference>
<dbReference type="PANTHER" id="PTHR30055">
    <property type="entry name" value="HTH-TYPE TRANSCRIPTIONAL REGULATOR RUTR"/>
    <property type="match status" value="1"/>
</dbReference>
<dbReference type="InterPro" id="IPR001647">
    <property type="entry name" value="HTH_TetR"/>
</dbReference>
<dbReference type="Pfam" id="PF00440">
    <property type="entry name" value="TetR_N"/>
    <property type="match status" value="1"/>
</dbReference>
<feature type="DNA-binding region" description="H-T-H motif" evidence="2">
    <location>
        <begin position="29"/>
        <end position="48"/>
    </location>
</feature>
<dbReference type="Gene3D" id="1.10.357.10">
    <property type="entry name" value="Tetracycline Repressor, domain 2"/>
    <property type="match status" value="1"/>
</dbReference>
<evidence type="ECO:0000259" key="3">
    <source>
        <dbReference type="PROSITE" id="PS50977"/>
    </source>
</evidence>
<keyword evidence="1 2" id="KW-0238">DNA-binding</keyword>
<dbReference type="STRING" id="240427.AYR62_13160"/>
<accession>A0A1B2IWJ4</accession>
<protein>
    <recommendedName>
        <fullName evidence="3">HTH tetR-type domain-containing protein</fullName>
    </recommendedName>
</protein>
<evidence type="ECO:0000313" key="4">
    <source>
        <dbReference type="EMBL" id="ANZ66446.1"/>
    </source>
</evidence>
<dbReference type="KEGG" id="lpd:AYR62_13160"/>
<proteinExistence type="predicted"/>
<organism evidence="4 5">
    <name type="scientific">Secundilactobacillus paracollinoides</name>
    <dbReference type="NCBI Taxonomy" id="240427"/>
    <lineage>
        <taxon>Bacteria</taxon>
        <taxon>Bacillati</taxon>
        <taxon>Bacillota</taxon>
        <taxon>Bacilli</taxon>
        <taxon>Lactobacillales</taxon>
        <taxon>Lactobacillaceae</taxon>
        <taxon>Secundilactobacillus</taxon>
    </lineage>
</organism>